<evidence type="ECO:0000313" key="2">
    <source>
        <dbReference type="EMBL" id="KXL53043.1"/>
    </source>
</evidence>
<comment type="caution">
    <text evidence="2">The sequence shown here is derived from an EMBL/GenBank/DDBJ whole genome shotgun (WGS) entry which is preliminary data.</text>
</comment>
<keyword evidence="1" id="KW-1133">Transmembrane helix</keyword>
<feature type="transmembrane region" description="Helical" evidence="1">
    <location>
        <begin position="166"/>
        <end position="183"/>
    </location>
</feature>
<accession>A0A136WF36</accession>
<dbReference type="EMBL" id="LRVM01000004">
    <property type="protein sequence ID" value="KXL53043.1"/>
    <property type="molecule type" value="Genomic_DNA"/>
</dbReference>
<keyword evidence="1" id="KW-0472">Membrane</keyword>
<keyword evidence="3" id="KW-1185">Reference proteome</keyword>
<evidence type="ECO:0000313" key="3">
    <source>
        <dbReference type="Proteomes" id="UP000070539"/>
    </source>
</evidence>
<evidence type="ECO:0000256" key="1">
    <source>
        <dbReference type="SAM" id="Phobius"/>
    </source>
</evidence>
<dbReference type="InterPro" id="IPR014198">
    <property type="entry name" value="Spore_III_AB"/>
</dbReference>
<dbReference type="STRING" id="36847.CLNEO_15860"/>
<reference evidence="2 3" key="1">
    <citation type="submission" date="2016-01" db="EMBL/GenBank/DDBJ databases">
        <title>Genome sequence of Clostridium neopropionicum X4, DSM-3847.</title>
        <authorList>
            <person name="Poehlein A."/>
            <person name="Beck M.H."/>
            <person name="Bengelsdorf F.R."/>
            <person name="Daniel R."/>
            <person name="Duerre P."/>
        </authorList>
    </citation>
    <scope>NUCLEOTIDE SEQUENCE [LARGE SCALE GENOMIC DNA]</scope>
    <source>
        <strain evidence="2 3">DSM-3847</strain>
    </source>
</reference>
<gene>
    <name evidence="2" type="ORF">CLNEO_15860</name>
</gene>
<name>A0A136WF36_9FIRM</name>
<keyword evidence="1" id="KW-0812">Transmembrane</keyword>
<proteinExistence type="predicted"/>
<dbReference type="AlphaFoldDB" id="A0A136WF36"/>
<dbReference type="Pfam" id="PF09548">
    <property type="entry name" value="Spore_III_AB"/>
    <property type="match status" value="1"/>
</dbReference>
<organism evidence="2 3">
    <name type="scientific">Anaerotignum neopropionicum</name>
    <dbReference type="NCBI Taxonomy" id="36847"/>
    <lineage>
        <taxon>Bacteria</taxon>
        <taxon>Bacillati</taxon>
        <taxon>Bacillota</taxon>
        <taxon>Clostridia</taxon>
        <taxon>Lachnospirales</taxon>
        <taxon>Anaerotignaceae</taxon>
        <taxon>Anaerotignum</taxon>
    </lineage>
</organism>
<dbReference type="PIRSF" id="PIRSF021435">
    <property type="entry name" value="SpoIIIAB"/>
    <property type="match status" value="1"/>
</dbReference>
<sequence>MEKYNTKGDRTMFIQGVGALLIVSATTFAGYAFFAKDKYRLKELGEIERGILLMKNQISYLGTPLAQLLDEISWKIEGVAGLAFQEIASRMEERQGNSADEIWESTWVELGKKSYLTAVDLNELMAFGRTLGFLEKEQQEGSMDMLLHYLREVEERINKRLDKNGRLYFSMGVLGGLLMVITLL</sequence>
<protein>
    <submittedName>
        <fullName evidence="2">Stage III sporulation protein SpoAB</fullName>
    </submittedName>
</protein>
<feature type="transmembrane region" description="Helical" evidence="1">
    <location>
        <begin position="12"/>
        <end position="34"/>
    </location>
</feature>
<dbReference type="Proteomes" id="UP000070539">
    <property type="component" value="Unassembled WGS sequence"/>
</dbReference>